<dbReference type="PANTHER" id="PTHR33802">
    <property type="entry name" value="SI:CH211-161H7.5-RELATED"/>
    <property type="match status" value="1"/>
</dbReference>
<feature type="region of interest" description="Disordered" evidence="1">
    <location>
        <begin position="252"/>
        <end position="278"/>
    </location>
</feature>
<evidence type="ECO:0000313" key="3">
    <source>
        <dbReference type="EMBL" id="CAD9557222.1"/>
    </source>
</evidence>
<sequence length="308" mass="32365">MKDALIALAAFALQTLSVFAFNSRLFGLLKPGSGFYTNVEMAMSYTSLVTPARWAFAIWGIIYTWESVALTYLFLASDVPGWNLRLWLLANAFQAIWAPLFSTERLAASTVALAGIAVSLVSLGASLRCASGLAYGLIAAPIWLHAGWACAASIVNLNLTFAAFGTPAATQLAVAFASAAISGGLGVGIVSQVVSAESTALAFAPLPLAGALCWALAAVRAEREPAGARNRQPAIASSQPFDMRPRLIRGQCALPTSSRTTRPTQQSARSAATPSRWCSAPARQASRSPASCWWPSGCFKLRGCSSLS</sequence>
<reference evidence="3" key="1">
    <citation type="submission" date="2021-01" db="EMBL/GenBank/DDBJ databases">
        <authorList>
            <person name="Corre E."/>
            <person name="Pelletier E."/>
            <person name="Niang G."/>
            <person name="Scheremetjew M."/>
            <person name="Finn R."/>
            <person name="Kale V."/>
            <person name="Holt S."/>
            <person name="Cochrane G."/>
            <person name="Meng A."/>
            <person name="Brown T."/>
            <person name="Cohen L."/>
        </authorList>
    </citation>
    <scope>NUCLEOTIDE SEQUENCE</scope>
    <source>
        <strain evidence="3">UTEX LB 985</strain>
    </source>
</reference>
<feature type="transmembrane region" description="Helical" evidence="2">
    <location>
        <begin position="172"/>
        <end position="194"/>
    </location>
</feature>
<protein>
    <submittedName>
        <fullName evidence="3">Uncharacterized protein</fullName>
    </submittedName>
</protein>
<feature type="transmembrane region" description="Helical" evidence="2">
    <location>
        <begin position="54"/>
        <end position="75"/>
    </location>
</feature>
<keyword evidence="2" id="KW-0812">Transmembrane</keyword>
<evidence type="ECO:0000256" key="1">
    <source>
        <dbReference type="SAM" id="MobiDB-lite"/>
    </source>
</evidence>
<gene>
    <name evidence="3" type="ORF">CBRE1094_LOCUS47705</name>
</gene>
<proteinExistence type="predicted"/>
<keyword evidence="2" id="KW-1133">Transmembrane helix</keyword>
<dbReference type="EMBL" id="HBGU01087332">
    <property type="protein sequence ID" value="CAD9557222.1"/>
    <property type="molecule type" value="Transcribed_RNA"/>
</dbReference>
<feature type="transmembrane region" description="Helical" evidence="2">
    <location>
        <begin position="106"/>
        <end position="127"/>
    </location>
</feature>
<evidence type="ECO:0000256" key="2">
    <source>
        <dbReference type="SAM" id="Phobius"/>
    </source>
</evidence>
<name>A0A7S2NTE6_9EUKA</name>
<feature type="transmembrane region" description="Helical" evidence="2">
    <location>
        <begin position="133"/>
        <end position="160"/>
    </location>
</feature>
<dbReference type="PANTHER" id="PTHR33802:SF1">
    <property type="entry name" value="XK-RELATED PROTEIN"/>
    <property type="match status" value="1"/>
</dbReference>
<feature type="compositionally biased region" description="Low complexity" evidence="1">
    <location>
        <begin position="255"/>
        <end position="270"/>
    </location>
</feature>
<keyword evidence="2" id="KW-0472">Membrane</keyword>
<organism evidence="3">
    <name type="scientific">Haptolina brevifila</name>
    <dbReference type="NCBI Taxonomy" id="156173"/>
    <lineage>
        <taxon>Eukaryota</taxon>
        <taxon>Haptista</taxon>
        <taxon>Haptophyta</taxon>
        <taxon>Prymnesiophyceae</taxon>
        <taxon>Prymnesiales</taxon>
        <taxon>Prymnesiaceae</taxon>
        <taxon>Haptolina</taxon>
    </lineage>
</organism>
<accession>A0A7S2NTE6</accession>
<feature type="transmembrane region" description="Helical" evidence="2">
    <location>
        <begin position="200"/>
        <end position="219"/>
    </location>
</feature>
<dbReference type="AlphaFoldDB" id="A0A7S2NTE6"/>